<sequence length="247" mass="28425">MGGLGPFPARWWEKWDAKDKYFSEDGSWKEEKKPDFNSLAEHLVFLARGQTWKTSEMCKDEFTALEDFLKKMLVYESTNRITVNEAVASEWAQKRAIADITEADPQCLLSLIRKTCNQLGPRLKEYNKLKEAQNAADAAEEDDLVDKDEKLRLKQHADHLYEQIYIKDEEKREAREAQDMTDTVIASPWELPPPPLVGSSAPPGPAYRSWTPPDREAWRISMLAEWMKGKAHHVENKVEAVEHEPAV</sequence>
<dbReference type="Proteomes" id="UP000504636">
    <property type="component" value="Unplaced"/>
</dbReference>
<organism evidence="2">
    <name type="scientific">Mytilinidion resinicola</name>
    <dbReference type="NCBI Taxonomy" id="574789"/>
    <lineage>
        <taxon>Eukaryota</taxon>
        <taxon>Fungi</taxon>
        <taxon>Dikarya</taxon>
        <taxon>Ascomycota</taxon>
        <taxon>Pezizomycotina</taxon>
        <taxon>Dothideomycetes</taxon>
        <taxon>Pleosporomycetidae</taxon>
        <taxon>Mytilinidiales</taxon>
        <taxon>Mytilinidiaceae</taxon>
        <taxon>Mytilinidion</taxon>
    </lineage>
</organism>
<accession>A0A6A6Y334</accession>
<name>A0A6A6Y334_9PEZI</name>
<proteinExistence type="predicted"/>
<reference evidence="2 4" key="1">
    <citation type="journal article" date="2020" name="Stud. Mycol.">
        <title>101 Dothideomycetes genomes: a test case for predicting lifestyles and emergence of pathogens.</title>
        <authorList>
            <person name="Haridas S."/>
            <person name="Albert R."/>
            <person name="Binder M."/>
            <person name="Bloem J."/>
            <person name="Labutti K."/>
            <person name="Salamov A."/>
            <person name="Andreopoulos B."/>
            <person name="Baker S."/>
            <person name="Barry K."/>
            <person name="Bills G."/>
            <person name="Bluhm B."/>
            <person name="Cannon C."/>
            <person name="Castanera R."/>
            <person name="Culley D."/>
            <person name="Daum C."/>
            <person name="Ezra D."/>
            <person name="Gonzalez J."/>
            <person name="Henrissat B."/>
            <person name="Kuo A."/>
            <person name="Liang C."/>
            <person name="Lipzen A."/>
            <person name="Lutzoni F."/>
            <person name="Magnuson J."/>
            <person name="Mondo S."/>
            <person name="Nolan M."/>
            <person name="Ohm R."/>
            <person name="Pangilinan J."/>
            <person name="Park H.-J."/>
            <person name="Ramirez L."/>
            <person name="Alfaro M."/>
            <person name="Sun H."/>
            <person name="Tritt A."/>
            <person name="Yoshinaga Y."/>
            <person name="Zwiers L.-H."/>
            <person name="Turgeon B."/>
            <person name="Goodwin S."/>
            <person name="Spatafora J."/>
            <person name="Crous P."/>
            <person name="Grigoriev I."/>
        </authorList>
    </citation>
    <scope>NUCLEOTIDE SEQUENCE</scope>
    <source>
        <strain evidence="2 4">CBS 304.34</strain>
    </source>
</reference>
<dbReference type="RefSeq" id="XP_033569388.1">
    <property type="nucleotide sequence ID" value="XM_033728611.1"/>
</dbReference>
<evidence type="ECO:0000256" key="1">
    <source>
        <dbReference type="SAM" id="MobiDB-lite"/>
    </source>
</evidence>
<evidence type="ECO:0000313" key="2">
    <source>
        <dbReference type="EMBL" id="KAF2802424.1"/>
    </source>
</evidence>
<dbReference type="OrthoDB" id="5979581at2759"/>
<keyword evidence="3" id="KW-1185">Reference proteome</keyword>
<evidence type="ECO:0000313" key="3">
    <source>
        <dbReference type="Proteomes" id="UP000504636"/>
    </source>
</evidence>
<dbReference type="EMBL" id="MU003723">
    <property type="protein sequence ID" value="KAF2802424.1"/>
    <property type="molecule type" value="Genomic_DNA"/>
</dbReference>
<protein>
    <submittedName>
        <fullName evidence="2 4">Uncharacterized protein</fullName>
    </submittedName>
</protein>
<feature type="region of interest" description="Disordered" evidence="1">
    <location>
        <begin position="185"/>
        <end position="208"/>
    </location>
</feature>
<evidence type="ECO:0000313" key="4">
    <source>
        <dbReference type="RefSeq" id="XP_033569388.1"/>
    </source>
</evidence>
<dbReference type="Gene3D" id="1.10.510.10">
    <property type="entry name" value="Transferase(Phosphotransferase) domain 1"/>
    <property type="match status" value="1"/>
</dbReference>
<reference evidence="4" key="2">
    <citation type="submission" date="2020-04" db="EMBL/GenBank/DDBJ databases">
        <authorList>
            <consortium name="NCBI Genome Project"/>
        </authorList>
    </citation>
    <scope>NUCLEOTIDE SEQUENCE</scope>
    <source>
        <strain evidence="4">CBS 304.34</strain>
    </source>
</reference>
<dbReference type="AlphaFoldDB" id="A0A6A6Y334"/>
<dbReference type="GeneID" id="54469504"/>
<reference evidence="4" key="3">
    <citation type="submission" date="2025-04" db="UniProtKB">
        <authorList>
            <consortium name="RefSeq"/>
        </authorList>
    </citation>
    <scope>IDENTIFICATION</scope>
    <source>
        <strain evidence="4">CBS 304.34</strain>
    </source>
</reference>
<gene>
    <name evidence="2 4" type="ORF">BDZ99DRAFT_576809</name>
</gene>